<dbReference type="Proteomes" id="UP001283361">
    <property type="component" value="Unassembled WGS sequence"/>
</dbReference>
<gene>
    <name evidence="1" type="ORF">RRG08_003242</name>
</gene>
<proteinExistence type="predicted"/>
<sequence>MDVFDDGGFGFNTTDNTTLTDYTHDANINLGGTAETSFSNPRGGAERPIDSLYDKKIRDGSTFDATADVYSTDGTSVSSLPDPPIITPSFRPGDNIVNLQDEIAAAELAAAKTALVDKFYQSIEEDYGLPLPEKIPYDQFEVGRDGKKLYWTPEEGIVISVINTRGGGFLTLSTLASKYGNGGTVAIRTSMGLEEYTNKTRKTGELSSKGKKNVQQAYDILPSEDADITPVVADHALASVEIATKALDEELTPEQSAALETIDDPPLDLHALASGLACEDEFDGICEGA</sequence>
<dbReference type="EMBL" id="JAWDGP010000875">
    <property type="protein sequence ID" value="KAK3796523.1"/>
    <property type="molecule type" value="Genomic_DNA"/>
</dbReference>
<protein>
    <submittedName>
        <fullName evidence="1">Uncharacterized protein</fullName>
    </submittedName>
</protein>
<reference evidence="1" key="1">
    <citation type="journal article" date="2023" name="G3 (Bethesda)">
        <title>A reference genome for the long-term kleptoplast-retaining sea slug Elysia crispata morphotype clarki.</title>
        <authorList>
            <person name="Eastman K.E."/>
            <person name="Pendleton A.L."/>
            <person name="Shaikh M.A."/>
            <person name="Suttiyut T."/>
            <person name="Ogas R."/>
            <person name="Tomko P."/>
            <person name="Gavelis G."/>
            <person name="Widhalm J.R."/>
            <person name="Wisecaver J.H."/>
        </authorList>
    </citation>
    <scope>NUCLEOTIDE SEQUENCE</scope>
    <source>
        <strain evidence="1">ECLA1</strain>
    </source>
</reference>
<organism evidence="1 2">
    <name type="scientific">Elysia crispata</name>
    <name type="common">lettuce slug</name>
    <dbReference type="NCBI Taxonomy" id="231223"/>
    <lineage>
        <taxon>Eukaryota</taxon>
        <taxon>Metazoa</taxon>
        <taxon>Spiralia</taxon>
        <taxon>Lophotrochozoa</taxon>
        <taxon>Mollusca</taxon>
        <taxon>Gastropoda</taxon>
        <taxon>Heterobranchia</taxon>
        <taxon>Euthyneura</taxon>
        <taxon>Panpulmonata</taxon>
        <taxon>Sacoglossa</taxon>
        <taxon>Placobranchoidea</taxon>
        <taxon>Plakobranchidae</taxon>
        <taxon>Elysia</taxon>
    </lineage>
</organism>
<comment type="caution">
    <text evidence="1">The sequence shown here is derived from an EMBL/GenBank/DDBJ whole genome shotgun (WGS) entry which is preliminary data.</text>
</comment>
<dbReference type="AlphaFoldDB" id="A0AAE1AYP8"/>
<keyword evidence="2" id="KW-1185">Reference proteome</keyword>
<evidence type="ECO:0000313" key="1">
    <source>
        <dbReference type="EMBL" id="KAK3796523.1"/>
    </source>
</evidence>
<accession>A0AAE1AYP8</accession>
<evidence type="ECO:0000313" key="2">
    <source>
        <dbReference type="Proteomes" id="UP001283361"/>
    </source>
</evidence>
<name>A0AAE1AYP8_9GAST</name>